<keyword evidence="8" id="KW-0539">Nucleus</keyword>
<dbReference type="InterPro" id="IPR019519">
    <property type="entry name" value="Elp5"/>
</dbReference>
<dbReference type="PANTHER" id="PTHR15641:SF1">
    <property type="entry name" value="ELONGATOR COMPLEX PROTEIN 5"/>
    <property type="match status" value="1"/>
</dbReference>
<dbReference type="Gene3D" id="3.40.50.300">
    <property type="entry name" value="P-loop containing nucleotide triphosphate hydrolases"/>
    <property type="match status" value="1"/>
</dbReference>
<evidence type="ECO:0000256" key="1">
    <source>
        <dbReference type="ARBA" id="ARBA00004123"/>
    </source>
</evidence>
<evidence type="ECO:0000256" key="2">
    <source>
        <dbReference type="ARBA" id="ARBA00004496"/>
    </source>
</evidence>
<sequence length="322" mass="35749">MTDRTLQHRRVHNLLLIQKLLSVRGDSSPFTLVLDTIEQTAKPLISHYIHNAKSSKTDIVFISFETIKPPSNITTFIKARRKDASTLQKEISTIISPNKRTLLIIDTLHPLSHDPTHPLSTFLSIILTPTTSLLATYHTDIPLPPSPTNPYAPSPLTNLKYLATTIFTTHSLDQILARKRAADKSQPEPVFGLAEEKDGVLVGMGANGCKGLVVEMEHRRKSGRGVEETFFFPVVGAKEKIVLLDDYPAFRREDERDGKVGAEGGKEGLSTFDLGITERQRRDREGVVLPYFDAQSGEGGVGGRILYDMGAEDDFDDEEDEI</sequence>
<dbReference type="CDD" id="cd19496">
    <property type="entry name" value="Elp5"/>
    <property type="match status" value="1"/>
</dbReference>
<evidence type="ECO:0000256" key="3">
    <source>
        <dbReference type="ARBA" id="ARBA00005043"/>
    </source>
</evidence>
<dbReference type="Pfam" id="PF10483">
    <property type="entry name" value="Elong_Iki1"/>
    <property type="match status" value="1"/>
</dbReference>
<dbReference type="PANTHER" id="PTHR15641">
    <property type="entry name" value="ELONGATOR COMPLEX PROTEIN 5"/>
    <property type="match status" value="1"/>
</dbReference>
<dbReference type="GO" id="GO:0000049">
    <property type="term" value="F:tRNA binding"/>
    <property type="evidence" value="ECO:0007669"/>
    <property type="project" value="TreeGrafter"/>
</dbReference>
<name>A0AA39V8F9_9LECA</name>
<comment type="caution">
    <text evidence="9">The sequence shown here is derived from an EMBL/GenBank/DDBJ whole genome shotgun (WGS) entry which is preliminary data.</text>
</comment>
<dbReference type="GO" id="GO:0005829">
    <property type="term" value="C:cytosol"/>
    <property type="evidence" value="ECO:0007669"/>
    <property type="project" value="TreeGrafter"/>
</dbReference>
<evidence type="ECO:0000256" key="7">
    <source>
        <dbReference type="ARBA" id="ARBA00022694"/>
    </source>
</evidence>
<organism evidence="9 10">
    <name type="scientific">Cladonia borealis</name>
    <dbReference type="NCBI Taxonomy" id="184061"/>
    <lineage>
        <taxon>Eukaryota</taxon>
        <taxon>Fungi</taxon>
        <taxon>Dikarya</taxon>
        <taxon>Ascomycota</taxon>
        <taxon>Pezizomycotina</taxon>
        <taxon>Lecanoromycetes</taxon>
        <taxon>OSLEUM clade</taxon>
        <taxon>Lecanoromycetidae</taxon>
        <taxon>Lecanorales</taxon>
        <taxon>Lecanorineae</taxon>
        <taxon>Cladoniaceae</taxon>
        <taxon>Cladonia</taxon>
    </lineage>
</organism>
<dbReference type="GO" id="GO:0033588">
    <property type="term" value="C:elongator holoenzyme complex"/>
    <property type="evidence" value="ECO:0007669"/>
    <property type="project" value="InterPro"/>
</dbReference>
<keyword evidence="7" id="KW-0819">tRNA processing</keyword>
<evidence type="ECO:0000256" key="4">
    <source>
        <dbReference type="ARBA" id="ARBA00009567"/>
    </source>
</evidence>
<accession>A0AA39V8F9</accession>
<proteinExistence type="inferred from homology"/>
<evidence type="ECO:0000313" key="10">
    <source>
        <dbReference type="Proteomes" id="UP001166286"/>
    </source>
</evidence>
<evidence type="ECO:0000313" key="9">
    <source>
        <dbReference type="EMBL" id="KAK0512625.1"/>
    </source>
</evidence>
<comment type="similarity">
    <text evidence="4">Belongs to the ELP5 family.</text>
</comment>
<comment type="subcellular location">
    <subcellularLocation>
        <location evidence="2">Cytoplasm</location>
    </subcellularLocation>
    <subcellularLocation>
        <location evidence="1">Nucleus</location>
    </subcellularLocation>
</comment>
<reference evidence="9" key="1">
    <citation type="submission" date="2023-03" db="EMBL/GenBank/DDBJ databases">
        <title>Complete genome of Cladonia borealis.</title>
        <authorList>
            <person name="Park H."/>
        </authorList>
    </citation>
    <scope>NUCLEOTIDE SEQUENCE</scope>
    <source>
        <strain evidence="9">ANT050790</strain>
    </source>
</reference>
<dbReference type="Proteomes" id="UP001166286">
    <property type="component" value="Unassembled WGS sequence"/>
</dbReference>
<dbReference type="GO" id="GO:0005634">
    <property type="term" value="C:nucleus"/>
    <property type="evidence" value="ECO:0007669"/>
    <property type="project" value="UniProtKB-SubCell"/>
</dbReference>
<evidence type="ECO:0000256" key="8">
    <source>
        <dbReference type="ARBA" id="ARBA00023242"/>
    </source>
</evidence>
<gene>
    <name evidence="9" type="ORF">JMJ35_004642</name>
</gene>
<dbReference type="EMBL" id="JAFEKC020000009">
    <property type="protein sequence ID" value="KAK0512625.1"/>
    <property type="molecule type" value="Genomic_DNA"/>
</dbReference>
<evidence type="ECO:0000256" key="6">
    <source>
        <dbReference type="ARBA" id="ARBA00022490"/>
    </source>
</evidence>
<protein>
    <recommendedName>
        <fullName evidence="5">Elongator complex protein 5</fullName>
    </recommendedName>
</protein>
<dbReference type="GO" id="GO:0002098">
    <property type="term" value="P:tRNA wobble uridine modification"/>
    <property type="evidence" value="ECO:0007669"/>
    <property type="project" value="InterPro"/>
</dbReference>
<dbReference type="InterPro" id="IPR027417">
    <property type="entry name" value="P-loop_NTPase"/>
</dbReference>
<keyword evidence="10" id="KW-1185">Reference proteome</keyword>
<dbReference type="AlphaFoldDB" id="A0AA39V8F9"/>
<keyword evidence="6" id="KW-0963">Cytoplasm</keyword>
<comment type="pathway">
    <text evidence="3">tRNA modification; 5-methoxycarbonylmethyl-2-thiouridine-tRNA biosynthesis.</text>
</comment>
<evidence type="ECO:0000256" key="5">
    <source>
        <dbReference type="ARBA" id="ARBA00020264"/>
    </source>
</evidence>